<feature type="non-terminal residue" evidence="5">
    <location>
        <position position="1"/>
    </location>
</feature>
<feature type="repeat" description="WD" evidence="3">
    <location>
        <begin position="1090"/>
        <end position="1131"/>
    </location>
</feature>
<dbReference type="Pfam" id="PF00400">
    <property type="entry name" value="WD40"/>
    <property type="match status" value="9"/>
</dbReference>
<dbReference type="PROSITE" id="PS50082">
    <property type="entry name" value="WD_REPEATS_2"/>
    <property type="match status" value="9"/>
</dbReference>
<accession>A0A164P8E5</accession>
<feature type="repeat" description="WD" evidence="3">
    <location>
        <begin position="783"/>
        <end position="824"/>
    </location>
</feature>
<dbReference type="PROSITE" id="PS50837">
    <property type="entry name" value="NACHT"/>
    <property type="match status" value="1"/>
</dbReference>
<dbReference type="PANTHER" id="PTHR19848:SF8">
    <property type="entry name" value="F-BOX AND WD REPEAT DOMAIN CONTAINING 7"/>
    <property type="match status" value="1"/>
</dbReference>
<dbReference type="InterPro" id="IPR036322">
    <property type="entry name" value="WD40_repeat_dom_sf"/>
</dbReference>
<dbReference type="EMBL" id="KV419436">
    <property type="protein sequence ID" value="KZS88472.1"/>
    <property type="molecule type" value="Genomic_DNA"/>
</dbReference>
<dbReference type="STRING" id="1314777.A0A164P8E5"/>
<keyword evidence="1 3" id="KW-0853">WD repeat</keyword>
<dbReference type="Pfam" id="PF24883">
    <property type="entry name" value="NPHP3_N"/>
    <property type="match status" value="1"/>
</dbReference>
<dbReference type="AlphaFoldDB" id="A0A164P8E5"/>
<dbReference type="SUPFAM" id="SSF50998">
    <property type="entry name" value="Quinoprotein alcohol dehydrogenase-like"/>
    <property type="match status" value="1"/>
</dbReference>
<evidence type="ECO:0000256" key="2">
    <source>
        <dbReference type="ARBA" id="ARBA00022737"/>
    </source>
</evidence>
<evidence type="ECO:0000259" key="4">
    <source>
        <dbReference type="PROSITE" id="PS50837"/>
    </source>
</evidence>
<dbReference type="Gene3D" id="2.130.10.10">
    <property type="entry name" value="YVTN repeat-like/Quinoprotein amine dehydrogenase"/>
    <property type="match status" value="5"/>
</dbReference>
<gene>
    <name evidence="5" type="ORF">SISNIDRAFT_394543</name>
</gene>
<dbReference type="PROSITE" id="PS00678">
    <property type="entry name" value="WD_REPEATS_1"/>
    <property type="match status" value="3"/>
</dbReference>
<feature type="repeat" description="WD" evidence="3">
    <location>
        <begin position="740"/>
        <end position="781"/>
    </location>
</feature>
<evidence type="ECO:0000313" key="5">
    <source>
        <dbReference type="EMBL" id="KZS88472.1"/>
    </source>
</evidence>
<protein>
    <submittedName>
        <fullName evidence="5">WD40 repeat-like protein</fullName>
    </submittedName>
</protein>
<dbReference type="InterPro" id="IPR015943">
    <property type="entry name" value="WD40/YVTN_repeat-like_dom_sf"/>
</dbReference>
<dbReference type="PROSITE" id="PS50294">
    <property type="entry name" value="WD_REPEATS_REGION"/>
    <property type="match status" value="7"/>
</dbReference>
<dbReference type="InterPro" id="IPR056884">
    <property type="entry name" value="NPHP3-like_N"/>
</dbReference>
<evidence type="ECO:0000256" key="1">
    <source>
        <dbReference type="ARBA" id="ARBA00022574"/>
    </source>
</evidence>
<dbReference type="Proteomes" id="UP000076722">
    <property type="component" value="Unassembled WGS sequence"/>
</dbReference>
<sequence>NGASIFWLLGHAGSGKSALAHTIAKQFHERNCLGSSFFFDASNAVTRRAEDLFSTIARNLAGLIPSYREALVDVIEKSADLSSTLSVRRQFEELILNPAHKAKYEGNILIVVDALDECGYNALREYREFLRILSPGPSEQPSLSELPPNFHFLLTSRPETDLEVAFTPSFGAQRCELWTIPDEEVEQDLRTYYRHRFEDFTVVPDLLHRFDSLLPNRDCIGTLTTKSECLFQWAFTTCEFLFQDDPVEDIVERFQSILESSQLKGLEDLYTKILEKVAGGKDSSRLPRFRAVLGRVLCVKEPLSVPDLIALRGLKEDATTTEFFVKRMGSVLSGVLSNSVIQVFHTSFRDFLFRPALRNETKRDETGNIYYINPVEQDAVLAEACLRVLNEQLAFNLCELKSSYTAHNSELVAQCKASLRSQGLGHLIYASIYWSDHLTKTAYNEELSSLLHTFVDCQFLYWLELLGAIGGIYVAVGAIRGMTEWATGNDDHLAEFGKDAGKFVSNFADVIARSPPHLYISALPLAPESSLVSQQYLPRFSHIIDVRSGKQKLWSPVDLVFGDRGDFQTKEVLSIAYSPDGTVLIAVTYNGLVWLWNPSTGQSIASFSETEASPACIVEISPDGRYFAVGSQRGDIVLRDFKTQALIWGPKSVGTQHIVCLRFSPNSETVWAGDKGGCLGAWEVRTGNNVVSVEELHSDDGRCLVISIDTTRLACAPIRQSLVLFHRDGGDTTWSDRRQITTFTDKVWALGFFPDGQGLVSGHDSGAVKIWDVESGDLLVDHSTAHTNQIYSLAFSSDGSFFVSSSFDQKIQLWDGSSGNPIGNGLSGFGEIHRSSAISADGKSVATAIGDGGIYLWDVAGMKESALLAAKSGTHGPYPSVIALSPDGKHLYAARSDHSICEYDTETGAEIGIVMRGHRSRIWHLSVSSDGTHLVSSSTDTTISIWDIPAQIQTHKSLTGHAREVGCATFSPNGTRLLSCSADTTLWIWDTATWEMIGAPLRGHNGIVTCAVFFEAGQRIISGSLDRTIRIWDAENRNQTGESLKLHTGGVTAMALTPQNNIIASADNTGVVHLWYPTSATSSLQRHHTIKHGTSRINSVSFSADGARLLCASSDHTICLWDVRTGKLIGRPFEGHSSLVQRVLFLHEERIISSSDDGTIRIWNI</sequence>
<dbReference type="InterPro" id="IPR001680">
    <property type="entry name" value="WD40_rpt"/>
</dbReference>
<dbReference type="SUPFAM" id="SSF52540">
    <property type="entry name" value="P-loop containing nucleoside triphosphate hydrolases"/>
    <property type="match status" value="1"/>
</dbReference>
<dbReference type="InterPro" id="IPR007111">
    <property type="entry name" value="NACHT_NTPase"/>
</dbReference>
<dbReference type="SUPFAM" id="SSF50978">
    <property type="entry name" value="WD40 repeat-like"/>
    <property type="match status" value="1"/>
</dbReference>
<feature type="repeat" description="WD" evidence="3">
    <location>
        <begin position="565"/>
        <end position="606"/>
    </location>
</feature>
<keyword evidence="2" id="KW-0677">Repeat</keyword>
<dbReference type="PRINTS" id="PR00320">
    <property type="entry name" value="GPROTEINBRPT"/>
</dbReference>
<proteinExistence type="predicted"/>
<feature type="repeat" description="WD" evidence="3">
    <location>
        <begin position="915"/>
        <end position="948"/>
    </location>
</feature>
<reference evidence="5 6" key="1">
    <citation type="journal article" date="2016" name="Mol. Biol. Evol.">
        <title>Comparative Genomics of Early-Diverging Mushroom-Forming Fungi Provides Insights into the Origins of Lignocellulose Decay Capabilities.</title>
        <authorList>
            <person name="Nagy L.G."/>
            <person name="Riley R."/>
            <person name="Tritt A."/>
            <person name="Adam C."/>
            <person name="Daum C."/>
            <person name="Floudas D."/>
            <person name="Sun H."/>
            <person name="Yadav J.S."/>
            <person name="Pangilinan J."/>
            <person name="Larsson K.H."/>
            <person name="Matsuura K."/>
            <person name="Barry K."/>
            <person name="Labutti K."/>
            <person name="Kuo R."/>
            <person name="Ohm R.A."/>
            <person name="Bhattacharya S.S."/>
            <person name="Shirouzu T."/>
            <person name="Yoshinaga Y."/>
            <person name="Martin F.M."/>
            <person name="Grigoriev I.V."/>
            <person name="Hibbett D.S."/>
        </authorList>
    </citation>
    <scope>NUCLEOTIDE SEQUENCE [LARGE SCALE GENOMIC DNA]</scope>
    <source>
        <strain evidence="5 6">HHB9708</strain>
    </source>
</reference>
<name>A0A164P8E5_9AGAM</name>
<feature type="repeat" description="WD" evidence="3">
    <location>
        <begin position="1133"/>
        <end position="1165"/>
    </location>
</feature>
<dbReference type="InterPro" id="IPR020472">
    <property type="entry name" value="WD40_PAC1"/>
</dbReference>
<feature type="repeat" description="WD" evidence="3">
    <location>
        <begin position="958"/>
        <end position="999"/>
    </location>
</feature>
<organism evidence="5 6">
    <name type="scientific">Sistotremastrum niveocremeum HHB9708</name>
    <dbReference type="NCBI Taxonomy" id="1314777"/>
    <lineage>
        <taxon>Eukaryota</taxon>
        <taxon>Fungi</taxon>
        <taxon>Dikarya</taxon>
        <taxon>Basidiomycota</taxon>
        <taxon>Agaricomycotina</taxon>
        <taxon>Agaricomycetes</taxon>
        <taxon>Sistotremastrales</taxon>
        <taxon>Sistotremastraceae</taxon>
        <taxon>Sertulicium</taxon>
        <taxon>Sertulicium niveocremeum</taxon>
    </lineage>
</organism>
<dbReference type="CDD" id="cd00200">
    <property type="entry name" value="WD40"/>
    <property type="match status" value="2"/>
</dbReference>
<dbReference type="Gene3D" id="3.40.50.300">
    <property type="entry name" value="P-loop containing nucleotide triphosphate hydrolases"/>
    <property type="match status" value="1"/>
</dbReference>
<evidence type="ECO:0000256" key="3">
    <source>
        <dbReference type="PROSITE-ProRule" id="PRU00221"/>
    </source>
</evidence>
<dbReference type="SMART" id="SM00320">
    <property type="entry name" value="WD40"/>
    <property type="match status" value="13"/>
</dbReference>
<feature type="repeat" description="WD" evidence="3">
    <location>
        <begin position="1001"/>
        <end position="1042"/>
    </location>
</feature>
<feature type="domain" description="NACHT" evidence="4">
    <location>
        <begin position="4"/>
        <end position="163"/>
    </location>
</feature>
<dbReference type="InterPro" id="IPR019775">
    <property type="entry name" value="WD40_repeat_CS"/>
</dbReference>
<evidence type="ECO:0000313" key="6">
    <source>
        <dbReference type="Proteomes" id="UP000076722"/>
    </source>
</evidence>
<feature type="non-terminal residue" evidence="5">
    <location>
        <position position="1165"/>
    </location>
</feature>
<feature type="repeat" description="WD" evidence="3">
    <location>
        <begin position="1044"/>
        <end position="1075"/>
    </location>
</feature>
<dbReference type="InterPro" id="IPR027417">
    <property type="entry name" value="P-loop_NTPase"/>
</dbReference>
<dbReference type="PANTHER" id="PTHR19848">
    <property type="entry name" value="WD40 REPEAT PROTEIN"/>
    <property type="match status" value="1"/>
</dbReference>
<keyword evidence="6" id="KW-1185">Reference proteome</keyword>
<dbReference type="InterPro" id="IPR011047">
    <property type="entry name" value="Quinoprotein_ADH-like_sf"/>
</dbReference>